<feature type="transmembrane region" description="Helical" evidence="8">
    <location>
        <begin position="167"/>
        <end position="185"/>
    </location>
</feature>
<dbReference type="GO" id="GO:1990961">
    <property type="term" value="P:xenobiotic detoxification by transmembrane export across the plasma membrane"/>
    <property type="evidence" value="ECO:0007669"/>
    <property type="project" value="InterPro"/>
</dbReference>
<evidence type="ECO:0000313" key="10">
    <source>
        <dbReference type="EMBL" id="OAN48070.1"/>
    </source>
</evidence>
<feature type="domain" description="Major facilitator superfamily (MFS) profile" evidence="9">
    <location>
        <begin position="8"/>
        <end position="401"/>
    </location>
</feature>
<evidence type="ECO:0000313" key="11">
    <source>
        <dbReference type="Proteomes" id="UP000078428"/>
    </source>
</evidence>
<dbReference type="PANTHER" id="PTHR23502">
    <property type="entry name" value="MAJOR FACILITATOR SUPERFAMILY"/>
    <property type="match status" value="1"/>
</dbReference>
<evidence type="ECO:0000256" key="1">
    <source>
        <dbReference type="ARBA" id="ARBA00004651"/>
    </source>
</evidence>
<evidence type="ECO:0000259" key="9">
    <source>
        <dbReference type="PROSITE" id="PS50850"/>
    </source>
</evidence>
<evidence type="ECO:0000256" key="5">
    <source>
        <dbReference type="ARBA" id="ARBA00022692"/>
    </source>
</evidence>
<keyword evidence="3 8" id="KW-0813">Transport</keyword>
<keyword evidence="5 8" id="KW-0812">Transmembrane</keyword>
<comment type="caution">
    <text evidence="10">The sequence shown here is derived from an EMBL/GenBank/DDBJ whole genome shotgun (WGS) entry which is preliminary data.</text>
</comment>
<dbReference type="InterPro" id="IPR004812">
    <property type="entry name" value="Efflux_drug-R_Bcr/CmlA"/>
</dbReference>
<organism evidence="10 11">
    <name type="scientific">Paramagnetospirillum marisnigri</name>
    <dbReference type="NCBI Taxonomy" id="1285242"/>
    <lineage>
        <taxon>Bacteria</taxon>
        <taxon>Pseudomonadati</taxon>
        <taxon>Pseudomonadota</taxon>
        <taxon>Alphaproteobacteria</taxon>
        <taxon>Rhodospirillales</taxon>
        <taxon>Magnetospirillaceae</taxon>
        <taxon>Paramagnetospirillum</taxon>
    </lineage>
</organism>
<gene>
    <name evidence="10" type="ORF">A6A04_04755</name>
</gene>
<dbReference type="OrthoDB" id="9800416at2"/>
<feature type="transmembrane region" description="Helical" evidence="8">
    <location>
        <begin position="45"/>
        <end position="65"/>
    </location>
</feature>
<sequence>MTHPVQPTRTLAVLLTLLVAFGPVCTDLYLASWPDMARDFGTTTAKVQMTLAAFVAGFAVMQLGYGPLSDRFGRRRTLVGGIVVYVAASLFCVVAPSIEALIVGRFVQALGACCGPVVGRAVVRDIYPREQAAKVMSYMASAMALAPLVAPTIGGWFHTWFGWRSNFILLALFGVGLLAMVWRLLEETNQHPDPTALDPGRMLANYVTLLKDRVFVGYTMTLTVIFAGVFVYLSSSSFLLIETMKLEPRHFGFAFSMASVGYIIGGFMAARLTHRVGIERMVGIGTMGCTAAGAVMAALAWTGVVAPGPLGLAALLGPLLIFFVFAAMVLPNATAGAIAPFPRMAGAASAGIGFTQMAGGAGIGWLAGLAFDGTARPMATAMAVLGLTAWALFLILVRRAAKP</sequence>
<dbReference type="STRING" id="1285242.A6A04_04755"/>
<keyword evidence="6 8" id="KW-1133">Transmembrane helix</keyword>
<keyword evidence="7 8" id="KW-0472">Membrane</keyword>
<feature type="transmembrane region" description="Helical" evidence="8">
    <location>
        <begin position="282"/>
        <end position="304"/>
    </location>
</feature>
<feature type="transmembrane region" description="Helical" evidence="8">
    <location>
        <begin position="345"/>
        <end position="366"/>
    </location>
</feature>
<dbReference type="Proteomes" id="UP000078428">
    <property type="component" value="Unassembled WGS sequence"/>
</dbReference>
<keyword evidence="8" id="KW-0997">Cell inner membrane</keyword>
<evidence type="ECO:0000256" key="6">
    <source>
        <dbReference type="ARBA" id="ARBA00022989"/>
    </source>
</evidence>
<feature type="transmembrane region" description="Helical" evidence="8">
    <location>
        <begin position="77"/>
        <end position="96"/>
    </location>
</feature>
<proteinExistence type="inferred from homology"/>
<dbReference type="InterPro" id="IPR011701">
    <property type="entry name" value="MFS"/>
</dbReference>
<evidence type="ECO:0000256" key="4">
    <source>
        <dbReference type="ARBA" id="ARBA00022475"/>
    </source>
</evidence>
<accession>A0A178MHF9</accession>
<feature type="transmembrane region" description="Helical" evidence="8">
    <location>
        <begin position="253"/>
        <end position="270"/>
    </location>
</feature>
<dbReference type="AlphaFoldDB" id="A0A178MHF9"/>
<reference evidence="10 11" key="1">
    <citation type="submission" date="2016-04" db="EMBL/GenBank/DDBJ databases">
        <title>Draft genome sequence of freshwater magnetotactic bacteria Magnetospirillum marisnigri SP-1 and Magnetospirillum moscoviense BB-1.</title>
        <authorList>
            <person name="Koziaeva V."/>
            <person name="Dziuba M.V."/>
            <person name="Ivanov T.M."/>
            <person name="Kuznetsov B."/>
            <person name="Grouzdev D.S."/>
        </authorList>
    </citation>
    <scope>NUCLEOTIDE SEQUENCE [LARGE SCALE GENOMIC DNA]</scope>
    <source>
        <strain evidence="10 11">SP-1</strain>
    </source>
</reference>
<feature type="transmembrane region" description="Helical" evidence="8">
    <location>
        <begin position="215"/>
        <end position="233"/>
    </location>
</feature>
<evidence type="ECO:0000256" key="3">
    <source>
        <dbReference type="ARBA" id="ARBA00022448"/>
    </source>
</evidence>
<dbReference type="GO" id="GO:0042910">
    <property type="term" value="F:xenobiotic transmembrane transporter activity"/>
    <property type="evidence" value="ECO:0007669"/>
    <property type="project" value="InterPro"/>
</dbReference>
<comment type="subcellular location">
    <subcellularLocation>
        <location evidence="8">Cell inner membrane</location>
        <topology evidence="8">Multi-pass membrane protein</topology>
    </subcellularLocation>
    <subcellularLocation>
        <location evidence="1">Cell membrane</location>
        <topology evidence="1">Multi-pass membrane protein</topology>
    </subcellularLocation>
</comment>
<comment type="similarity">
    <text evidence="2 8">Belongs to the major facilitator superfamily. Bcr/CmlA family.</text>
</comment>
<feature type="transmembrane region" description="Helical" evidence="8">
    <location>
        <begin position="135"/>
        <end position="161"/>
    </location>
</feature>
<dbReference type="Gene3D" id="1.20.1720.10">
    <property type="entry name" value="Multidrug resistance protein D"/>
    <property type="match status" value="1"/>
</dbReference>
<dbReference type="InterPro" id="IPR020846">
    <property type="entry name" value="MFS_dom"/>
</dbReference>
<dbReference type="PROSITE" id="PS50850">
    <property type="entry name" value="MFS"/>
    <property type="match status" value="1"/>
</dbReference>
<feature type="transmembrane region" description="Helical" evidence="8">
    <location>
        <begin position="102"/>
        <end position="123"/>
    </location>
</feature>
<dbReference type="NCBIfam" id="TIGR00710">
    <property type="entry name" value="efflux_Bcr_CflA"/>
    <property type="match status" value="1"/>
</dbReference>
<protein>
    <recommendedName>
        <fullName evidence="8">Bcr/CflA family efflux transporter</fullName>
    </recommendedName>
</protein>
<dbReference type="EMBL" id="LWQT01000077">
    <property type="protein sequence ID" value="OAN48070.1"/>
    <property type="molecule type" value="Genomic_DNA"/>
</dbReference>
<dbReference type="CDD" id="cd17320">
    <property type="entry name" value="MFS_MdfA_MDR_like"/>
    <property type="match status" value="1"/>
</dbReference>
<dbReference type="SUPFAM" id="SSF103473">
    <property type="entry name" value="MFS general substrate transporter"/>
    <property type="match status" value="1"/>
</dbReference>
<dbReference type="RefSeq" id="WP_068494255.1">
    <property type="nucleotide sequence ID" value="NZ_LWQT01000077.1"/>
</dbReference>
<keyword evidence="4" id="KW-1003">Cell membrane</keyword>
<evidence type="ECO:0000256" key="7">
    <source>
        <dbReference type="ARBA" id="ARBA00023136"/>
    </source>
</evidence>
<name>A0A178MHF9_9PROT</name>
<evidence type="ECO:0000256" key="8">
    <source>
        <dbReference type="RuleBase" id="RU365088"/>
    </source>
</evidence>
<comment type="caution">
    <text evidence="8">Lacks conserved residue(s) required for the propagation of feature annotation.</text>
</comment>
<evidence type="ECO:0000256" key="2">
    <source>
        <dbReference type="ARBA" id="ARBA00006236"/>
    </source>
</evidence>
<feature type="transmembrane region" description="Helical" evidence="8">
    <location>
        <begin position="310"/>
        <end position="333"/>
    </location>
</feature>
<dbReference type="InterPro" id="IPR036259">
    <property type="entry name" value="MFS_trans_sf"/>
</dbReference>
<dbReference type="PANTHER" id="PTHR23502:SF132">
    <property type="entry name" value="POLYAMINE TRANSPORTER 2-RELATED"/>
    <property type="match status" value="1"/>
</dbReference>
<keyword evidence="11" id="KW-1185">Reference proteome</keyword>
<feature type="transmembrane region" description="Helical" evidence="8">
    <location>
        <begin position="378"/>
        <end position="397"/>
    </location>
</feature>
<dbReference type="GO" id="GO:0005886">
    <property type="term" value="C:plasma membrane"/>
    <property type="evidence" value="ECO:0007669"/>
    <property type="project" value="UniProtKB-SubCell"/>
</dbReference>
<dbReference type="Pfam" id="PF07690">
    <property type="entry name" value="MFS_1"/>
    <property type="match status" value="1"/>
</dbReference>